<organism evidence="4 5">
    <name type="scientific">Panaeolus cyanescens</name>
    <dbReference type="NCBI Taxonomy" id="181874"/>
    <lineage>
        <taxon>Eukaryota</taxon>
        <taxon>Fungi</taxon>
        <taxon>Dikarya</taxon>
        <taxon>Basidiomycota</taxon>
        <taxon>Agaricomycotina</taxon>
        <taxon>Agaricomycetes</taxon>
        <taxon>Agaricomycetidae</taxon>
        <taxon>Agaricales</taxon>
        <taxon>Agaricineae</taxon>
        <taxon>Galeropsidaceae</taxon>
        <taxon>Panaeolus</taxon>
    </lineage>
</organism>
<evidence type="ECO:0000256" key="2">
    <source>
        <dbReference type="SAM" id="MobiDB-lite"/>
    </source>
</evidence>
<feature type="region of interest" description="Disordered" evidence="2">
    <location>
        <begin position="1"/>
        <end position="21"/>
    </location>
</feature>
<accession>A0A409YKY9</accession>
<evidence type="ECO:0000313" key="5">
    <source>
        <dbReference type="Proteomes" id="UP000284842"/>
    </source>
</evidence>
<evidence type="ECO:0000259" key="3">
    <source>
        <dbReference type="Pfam" id="PF24883"/>
    </source>
</evidence>
<keyword evidence="1" id="KW-0677">Repeat</keyword>
<feature type="domain" description="Nephrocystin 3-like N-terminal" evidence="3">
    <location>
        <begin position="199"/>
        <end position="355"/>
    </location>
</feature>
<sequence length="600" mass="66101">MPDNIAQIGPQATIPQPSMLHPAMPPASYGVLINEAPVDGLSNLNAAQGTQSQFPNHAMDLNGSNVVPTFLDPIIYEAHSTDSNVDIDHRLPLSPRMPSPQLHTLPNSSTALTSGQLRIQSLAGSTILITNAHFTTTDAVGETSRTSSQALRTLYEHIAPAAFHNSLQRCDPPKCHPGTREAIQRQILNFSDDPSKFSAVVMWLYGPAGAGKTAIAQTVAETLFKKKKLAASFFFSQMSKDGHRHHEKRLIATIAYQIMQNTPLVCPHIEHEIQLNPAIFDMSLEDQLTSLILQPFRKLGSEQPAEVVDKIPRTIIIDGLDECSDSAAQERVLKILRLLVGARDAHPFNVIVVSRPETNIIQWFDNKAGSSLAWRLNLQDSTEKDNDIAIFVTDELTAIAKSYRLKHHLPAGWPSKSVIDEIVGKSSGQFIYAATVVRYIQNCRGVPSTQLEALLSSTLPKKARPFAELDALYTSIITKSPYSHDLVSIMGALKFSLKFCDFPFDGVLEGNLCYVQRLLSLSAPFDVIVTDFSSLLDFIYDDPVSEASDDDSSGFQSLSWAKPFHKSLHDFITDSSRAPQGYHLNLSDFVSEMFKTIHGT</sequence>
<dbReference type="Gene3D" id="3.40.50.300">
    <property type="entry name" value="P-loop containing nucleotide triphosphate hydrolases"/>
    <property type="match status" value="1"/>
</dbReference>
<dbReference type="Pfam" id="PF24883">
    <property type="entry name" value="NPHP3_N"/>
    <property type="match status" value="1"/>
</dbReference>
<comment type="caution">
    <text evidence="4">The sequence shown here is derived from an EMBL/GenBank/DDBJ whole genome shotgun (WGS) entry which is preliminary data.</text>
</comment>
<evidence type="ECO:0000256" key="1">
    <source>
        <dbReference type="ARBA" id="ARBA00022737"/>
    </source>
</evidence>
<dbReference type="OrthoDB" id="5967843at2759"/>
<gene>
    <name evidence="4" type="ORF">CVT24_007419</name>
</gene>
<dbReference type="InParanoid" id="A0A409YKY9"/>
<dbReference type="SUPFAM" id="SSF52540">
    <property type="entry name" value="P-loop containing nucleoside triphosphate hydrolases"/>
    <property type="match status" value="1"/>
</dbReference>
<dbReference type="InterPro" id="IPR056884">
    <property type="entry name" value="NPHP3-like_N"/>
</dbReference>
<reference evidence="4 5" key="1">
    <citation type="journal article" date="2018" name="Evol. Lett.">
        <title>Horizontal gene cluster transfer increased hallucinogenic mushroom diversity.</title>
        <authorList>
            <person name="Reynolds H.T."/>
            <person name="Vijayakumar V."/>
            <person name="Gluck-Thaler E."/>
            <person name="Korotkin H.B."/>
            <person name="Matheny P.B."/>
            <person name="Slot J.C."/>
        </authorList>
    </citation>
    <scope>NUCLEOTIDE SEQUENCE [LARGE SCALE GENOMIC DNA]</scope>
    <source>
        <strain evidence="4 5">2629</strain>
    </source>
</reference>
<protein>
    <recommendedName>
        <fullName evidence="3">Nephrocystin 3-like N-terminal domain-containing protein</fullName>
    </recommendedName>
</protein>
<dbReference type="STRING" id="181874.A0A409YKY9"/>
<dbReference type="PANTHER" id="PTHR10039">
    <property type="entry name" value="AMELOGENIN"/>
    <property type="match status" value="1"/>
</dbReference>
<dbReference type="PANTHER" id="PTHR10039:SF14">
    <property type="entry name" value="NACHT DOMAIN-CONTAINING PROTEIN"/>
    <property type="match status" value="1"/>
</dbReference>
<name>A0A409YKY9_9AGAR</name>
<dbReference type="Proteomes" id="UP000284842">
    <property type="component" value="Unassembled WGS sequence"/>
</dbReference>
<dbReference type="EMBL" id="NHTK01001033">
    <property type="protein sequence ID" value="PPR03698.1"/>
    <property type="molecule type" value="Genomic_DNA"/>
</dbReference>
<dbReference type="InterPro" id="IPR027417">
    <property type="entry name" value="P-loop_NTPase"/>
</dbReference>
<dbReference type="AlphaFoldDB" id="A0A409YKY9"/>
<evidence type="ECO:0000313" key="4">
    <source>
        <dbReference type="EMBL" id="PPR03698.1"/>
    </source>
</evidence>
<keyword evidence="5" id="KW-1185">Reference proteome</keyword>
<proteinExistence type="predicted"/>